<gene>
    <name evidence="1" type="primary">MRPL51</name>
    <name evidence="1" type="ORF">H4219_003053</name>
</gene>
<dbReference type="AlphaFoldDB" id="A0A9W7ZVX4"/>
<dbReference type="GO" id="GO:0032543">
    <property type="term" value="P:mitochondrial translation"/>
    <property type="evidence" value="ECO:0007669"/>
    <property type="project" value="InterPro"/>
</dbReference>
<proteinExistence type="predicted"/>
<evidence type="ECO:0000313" key="2">
    <source>
        <dbReference type="Proteomes" id="UP001150538"/>
    </source>
</evidence>
<comment type="caution">
    <text evidence="1">The sequence shown here is derived from an EMBL/GenBank/DDBJ whole genome shotgun (WGS) entry which is preliminary data.</text>
</comment>
<dbReference type="PANTHER" id="PTHR21396:SF2">
    <property type="entry name" value="LARGE RIBOSOMAL SUBUNIT PROTEIN ML43"/>
    <property type="match status" value="1"/>
</dbReference>
<evidence type="ECO:0000313" key="1">
    <source>
        <dbReference type="EMBL" id="KAJ1917686.1"/>
    </source>
</evidence>
<reference evidence="1" key="1">
    <citation type="submission" date="2022-07" db="EMBL/GenBank/DDBJ databases">
        <title>Phylogenomic reconstructions and comparative analyses of Kickxellomycotina fungi.</title>
        <authorList>
            <person name="Reynolds N.K."/>
            <person name="Stajich J.E."/>
            <person name="Barry K."/>
            <person name="Grigoriev I.V."/>
            <person name="Crous P."/>
            <person name="Smith M.E."/>
        </authorList>
    </citation>
    <scope>NUCLEOTIDE SEQUENCE</scope>
    <source>
        <strain evidence="1">NBRC 100468</strain>
    </source>
</reference>
<protein>
    <submittedName>
        <fullName evidence="1">39S ribosomal protein L51, mitochondrial</fullName>
    </submittedName>
</protein>
<dbReference type="GO" id="GO:0005762">
    <property type="term" value="C:mitochondrial large ribosomal subunit"/>
    <property type="evidence" value="ECO:0007669"/>
    <property type="project" value="TreeGrafter"/>
</dbReference>
<keyword evidence="2" id="KW-1185">Reference proteome</keyword>
<dbReference type="OrthoDB" id="88at2759"/>
<keyword evidence="1" id="KW-0687">Ribonucleoprotein</keyword>
<dbReference type="Proteomes" id="UP001150538">
    <property type="component" value="Unassembled WGS sequence"/>
</dbReference>
<dbReference type="InterPro" id="IPR039927">
    <property type="entry name" value="Ribosomal_mL43"/>
</dbReference>
<dbReference type="GO" id="GO:0003735">
    <property type="term" value="F:structural constituent of ribosome"/>
    <property type="evidence" value="ECO:0007669"/>
    <property type="project" value="InterPro"/>
</dbReference>
<dbReference type="PANTHER" id="PTHR21396">
    <property type="entry name" value="39S RIBOSOMAL PROTEIN L43"/>
    <property type="match status" value="1"/>
</dbReference>
<dbReference type="EMBL" id="JANBPU010000064">
    <property type="protein sequence ID" value="KAJ1917686.1"/>
    <property type="molecule type" value="Genomic_DNA"/>
</dbReference>
<name>A0A9W7ZVX4_9FUNG</name>
<organism evidence="1 2">
    <name type="scientific">Mycoemilia scoparia</name>
    <dbReference type="NCBI Taxonomy" id="417184"/>
    <lineage>
        <taxon>Eukaryota</taxon>
        <taxon>Fungi</taxon>
        <taxon>Fungi incertae sedis</taxon>
        <taxon>Zoopagomycota</taxon>
        <taxon>Kickxellomycotina</taxon>
        <taxon>Kickxellomycetes</taxon>
        <taxon>Kickxellales</taxon>
        <taxon>Kickxellaceae</taxon>
        <taxon>Mycoemilia</taxon>
    </lineage>
</organism>
<keyword evidence="1" id="KW-0689">Ribosomal protein</keyword>
<accession>A0A9W7ZVX4</accession>
<sequence length="116" mass="13135">MASTMPQTLRQVVAQAKQKVIEPAVIKNGSGHFLQPCRKMVFNYCERSGSSKGMLVMCMRKRTPEEISVATEKLKNFSGNKNRLWKKPTVSDTPSVRGIWSPFHSKTHKITDLKTK</sequence>
<dbReference type="Gene3D" id="3.40.30.10">
    <property type="entry name" value="Glutaredoxin"/>
    <property type="match status" value="2"/>
</dbReference>